<reference evidence="1" key="1">
    <citation type="journal article" date="2009" name="Rice">
        <title>De Novo Next Generation Sequencing of Plant Genomes.</title>
        <authorList>
            <person name="Rounsley S."/>
            <person name="Marri P.R."/>
            <person name="Yu Y."/>
            <person name="He R."/>
            <person name="Sisneros N."/>
            <person name="Goicoechea J.L."/>
            <person name="Lee S.J."/>
            <person name="Angelova A."/>
            <person name="Kudrna D."/>
            <person name="Luo M."/>
            <person name="Affourtit J."/>
            <person name="Desany B."/>
            <person name="Knight J."/>
            <person name="Niazi F."/>
            <person name="Egholm M."/>
            <person name="Wing R.A."/>
        </authorList>
    </citation>
    <scope>NUCLEOTIDE SEQUENCE [LARGE SCALE GENOMIC DNA]</scope>
    <source>
        <strain evidence="1">cv. IRGC 105608</strain>
    </source>
</reference>
<dbReference type="HOGENOM" id="CLU_2296322_0_0_1"/>
<sequence>MDGNRLIFTIKGRPSRTYRGGRRNKVKQKASTRLKALHHGRHTTAHTNNKLVHGVHPWSLEVAAGVTILLGNAEDKMTSHAGLLSVMLSQARHRRVGQCQVSSSPLTRLQWRCHSLPRVGCTI</sequence>
<keyword evidence="2" id="KW-1185">Reference proteome</keyword>
<dbReference type="Gramene" id="OBART04G06280.1">
    <property type="protein sequence ID" value="OBART04G06280.1"/>
    <property type="gene ID" value="OBART04G06280"/>
</dbReference>
<evidence type="ECO:0000313" key="2">
    <source>
        <dbReference type="Proteomes" id="UP000026960"/>
    </source>
</evidence>
<accession>A0A0D3FTQ8</accession>
<reference evidence="1" key="2">
    <citation type="submission" date="2015-03" db="UniProtKB">
        <authorList>
            <consortium name="EnsemblPlants"/>
        </authorList>
    </citation>
    <scope>IDENTIFICATION</scope>
</reference>
<dbReference type="Proteomes" id="UP000026960">
    <property type="component" value="Chromosome 4"/>
</dbReference>
<organism evidence="1">
    <name type="scientific">Oryza barthii</name>
    <dbReference type="NCBI Taxonomy" id="65489"/>
    <lineage>
        <taxon>Eukaryota</taxon>
        <taxon>Viridiplantae</taxon>
        <taxon>Streptophyta</taxon>
        <taxon>Embryophyta</taxon>
        <taxon>Tracheophyta</taxon>
        <taxon>Spermatophyta</taxon>
        <taxon>Magnoliopsida</taxon>
        <taxon>Liliopsida</taxon>
        <taxon>Poales</taxon>
        <taxon>Poaceae</taxon>
        <taxon>BOP clade</taxon>
        <taxon>Oryzoideae</taxon>
        <taxon>Oryzeae</taxon>
        <taxon>Oryzinae</taxon>
        <taxon>Oryza</taxon>
    </lineage>
</organism>
<proteinExistence type="predicted"/>
<protein>
    <submittedName>
        <fullName evidence="1">Uncharacterized protein</fullName>
    </submittedName>
</protein>
<evidence type="ECO:0000313" key="1">
    <source>
        <dbReference type="EnsemblPlants" id="OBART04G06280.1"/>
    </source>
</evidence>
<dbReference type="EnsemblPlants" id="OBART04G06280.1">
    <property type="protein sequence ID" value="OBART04G06280.1"/>
    <property type="gene ID" value="OBART04G06280"/>
</dbReference>
<name>A0A0D3FTQ8_9ORYZ</name>
<dbReference type="PaxDb" id="65489-OBART04G06280.1"/>
<dbReference type="AlphaFoldDB" id="A0A0D3FTQ8"/>